<evidence type="ECO:0000313" key="3">
    <source>
        <dbReference type="EMBL" id="CUI14232.1"/>
    </source>
</evidence>
<dbReference type="OrthoDB" id="249649at2759"/>
<protein>
    <submittedName>
        <fullName evidence="3">Uncharacterized protein</fullName>
    </submittedName>
</protein>
<evidence type="ECO:0000256" key="2">
    <source>
        <dbReference type="SAM" id="MobiDB-lite"/>
    </source>
</evidence>
<dbReference type="AlphaFoldDB" id="A0A0S4KI90"/>
<proteinExistence type="predicted"/>
<feature type="region of interest" description="Disordered" evidence="2">
    <location>
        <begin position="85"/>
        <end position="199"/>
    </location>
</feature>
<accession>A0A0S4KI90</accession>
<name>A0A0S4KI90_BODSA</name>
<evidence type="ECO:0000256" key="1">
    <source>
        <dbReference type="SAM" id="Coils"/>
    </source>
</evidence>
<dbReference type="VEuPathDB" id="TriTrypDB:BSAL_78700"/>
<sequence length="307" mass="33145">MPVYRIVGKKWTAQSKIVLNVDPGKGLRSALPNLSKKLGIPSMKLYGAFRTSSDRQPNAQLDLDVALEAQGVNVGDYIFVAPLDSAPQSPDGKQLPMATQAEQSDQTAAAPTPEISEGQIQQSATTPTDIMPTYTDTTDPDTSSKAPTTQHLQLPVDATPPQAAPPTEPLPQYQDNPPTSCELVTISPSTDDSSLDKQVTAPNHNQQASHFWQDLTHLIQRSYTTPLTQTETNAIKQQYFLLIDQTHSSPKPTTSHELESVNAQLAALTAELKAEKDRASETDSASTGLRHELESVNAQLAALTAEL</sequence>
<feature type="non-terminal residue" evidence="3">
    <location>
        <position position="307"/>
    </location>
</feature>
<evidence type="ECO:0000313" key="4">
    <source>
        <dbReference type="Proteomes" id="UP000051952"/>
    </source>
</evidence>
<gene>
    <name evidence="3" type="ORF">BSAL_78700</name>
</gene>
<dbReference type="Proteomes" id="UP000051952">
    <property type="component" value="Unassembled WGS sequence"/>
</dbReference>
<keyword evidence="4" id="KW-1185">Reference proteome</keyword>
<feature type="compositionally biased region" description="Polar residues" evidence="2">
    <location>
        <begin position="186"/>
        <end position="199"/>
    </location>
</feature>
<keyword evidence="1" id="KW-0175">Coiled coil</keyword>
<feature type="compositionally biased region" description="Polar residues" evidence="2">
    <location>
        <begin position="100"/>
        <end position="109"/>
    </location>
</feature>
<feature type="compositionally biased region" description="Low complexity" evidence="2">
    <location>
        <begin position="125"/>
        <end position="149"/>
    </location>
</feature>
<reference evidence="4" key="1">
    <citation type="submission" date="2015-09" db="EMBL/GenBank/DDBJ databases">
        <authorList>
            <consortium name="Pathogen Informatics"/>
        </authorList>
    </citation>
    <scope>NUCLEOTIDE SEQUENCE [LARGE SCALE GENOMIC DNA]</scope>
    <source>
        <strain evidence="4">Lake Konstanz</strain>
    </source>
</reference>
<organism evidence="3 4">
    <name type="scientific">Bodo saltans</name>
    <name type="common">Flagellated protozoan</name>
    <dbReference type="NCBI Taxonomy" id="75058"/>
    <lineage>
        <taxon>Eukaryota</taxon>
        <taxon>Discoba</taxon>
        <taxon>Euglenozoa</taxon>
        <taxon>Kinetoplastea</taxon>
        <taxon>Metakinetoplastina</taxon>
        <taxon>Eubodonida</taxon>
        <taxon>Bodonidae</taxon>
        <taxon>Bodo</taxon>
    </lineage>
</organism>
<dbReference type="EMBL" id="CYKH01000786">
    <property type="protein sequence ID" value="CUI14232.1"/>
    <property type="molecule type" value="Genomic_DNA"/>
</dbReference>
<feature type="coiled-coil region" evidence="1">
    <location>
        <begin position="258"/>
        <end position="306"/>
    </location>
</feature>